<name>A0A7J0BZ83_9BACT</name>
<keyword evidence="2" id="KW-1185">Reference proteome</keyword>
<evidence type="ECO:0000313" key="2">
    <source>
        <dbReference type="Proteomes" id="UP000503820"/>
    </source>
</evidence>
<dbReference type="Proteomes" id="UP000503820">
    <property type="component" value="Unassembled WGS sequence"/>
</dbReference>
<sequence length="122" mass="14523">MITAWNRTEISDQDARLLRSMLNEVLHGFNASEYSDFFKYNKYKCECAFEKLKKSIKSNRVMFYGDIAKEEWVATFETFRAVMFDFFEYNEFHTTLGYTFHECIDLFSRISTLLIDGQNGQK</sequence>
<protein>
    <submittedName>
        <fullName evidence="1">Uncharacterized protein</fullName>
    </submittedName>
</protein>
<dbReference type="RefSeq" id="WP_174411091.1">
    <property type="nucleotide sequence ID" value="NZ_BLVP01000043.1"/>
</dbReference>
<dbReference type="EMBL" id="BLVP01000043">
    <property type="protein sequence ID" value="GFM38472.1"/>
    <property type="molecule type" value="Genomic_DNA"/>
</dbReference>
<evidence type="ECO:0000313" key="1">
    <source>
        <dbReference type="EMBL" id="GFM38472.1"/>
    </source>
</evidence>
<gene>
    <name evidence="1" type="ORF">DSM19430T_31560</name>
</gene>
<dbReference type="AlphaFoldDB" id="A0A7J0BZ83"/>
<proteinExistence type="predicted"/>
<accession>A0A7J0BZ83</accession>
<comment type="caution">
    <text evidence="1">The sequence shown here is derived from an EMBL/GenBank/DDBJ whole genome shotgun (WGS) entry which is preliminary data.</text>
</comment>
<organism evidence="1 2">
    <name type="scientific">Desulfovibrio psychrotolerans</name>
    <dbReference type="NCBI Taxonomy" id="415242"/>
    <lineage>
        <taxon>Bacteria</taxon>
        <taxon>Pseudomonadati</taxon>
        <taxon>Thermodesulfobacteriota</taxon>
        <taxon>Desulfovibrionia</taxon>
        <taxon>Desulfovibrionales</taxon>
        <taxon>Desulfovibrionaceae</taxon>
        <taxon>Desulfovibrio</taxon>
    </lineage>
</organism>
<reference evidence="1 2" key="1">
    <citation type="submission" date="2020-05" db="EMBL/GenBank/DDBJ databases">
        <title>Draft genome sequence of Desulfovibrio psychrotolerans JS1T.</title>
        <authorList>
            <person name="Ueno A."/>
            <person name="Tamazawa S."/>
            <person name="Tamamura S."/>
            <person name="Murakami T."/>
            <person name="Kiyama T."/>
            <person name="Inomata H."/>
            <person name="Amano Y."/>
            <person name="Miyakawa K."/>
            <person name="Tamaki H."/>
            <person name="Naganuma T."/>
            <person name="Kaneko K."/>
        </authorList>
    </citation>
    <scope>NUCLEOTIDE SEQUENCE [LARGE SCALE GENOMIC DNA]</scope>
    <source>
        <strain evidence="1 2">JS1</strain>
    </source>
</reference>